<evidence type="ECO:0000259" key="3">
    <source>
        <dbReference type="Pfam" id="PF12770"/>
    </source>
</evidence>
<dbReference type="InterPro" id="IPR007111">
    <property type="entry name" value="NACHT_NTPase"/>
</dbReference>
<evidence type="ECO:0000256" key="1">
    <source>
        <dbReference type="PROSITE-ProRule" id="PRU00339"/>
    </source>
</evidence>
<name>A0ABS1W681_9ACTN</name>
<dbReference type="PROSITE" id="PS50005">
    <property type="entry name" value="TPR"/>
    <property type="match status" value="3"/>
</dbReference>
<feature type="repeat" description="TPR" evidence="1">
    <location>
        <begin position="1117"/>
        <end position="1150"/>
    </location>
</feature>
<dbReference type="PANTHER" id="PTHR10098">
    <property type="entry name" value="RAPSYN-RELATED"/>
    <property type="match status" value="1"/>
</dbReference>
<keyword evidence="1" id="KW-0802">TPR repeat</keyword>
<keyword evidence="5" id="KW-1185">Reference proteome</keyword>
<organism evidence="4 5">
    <name type="scientific">Paractinoplanes lichenicola</name>
    <dbReference type="NCBI Taxonomy" id="2802976"/>
    <lineage>
        <taxon>Bacteria</taxon>
        <taxon>Bacillati</taxon>
        <taxon>Actinomycetota</taxon>
        <taxon>Actinomycetes</taxon>
        <taxon>Micromonosporales</taxon>
        <taxon>Micromonosporaceae</taxon>
        <taxon>Paractinoplanes</taxon>
    </lineage>
</organism>
<evidence type="ECO:0000313" key="4">
    <source>
        <dbReference type="EMBL" id="MBL7262193.1"/>
    </source>
</evidence>
<dbReference type="InterPro" id="IPR024983">
    <property type="entry name" value="CHAT_dom"/>
</dbReference>
<proteinExistence type="predicted"/>
<dbReference type="InterPro" id="IPR027417">
    <property type="entry name" value="P-loop_NTPase"/>
</dbReference>
<dbReference type="RefSeq" id="WP_203078738.1">
    <property type="nucleotide sequence ID" value="NZ_JAENHO010000028.1"/>
</dbReference>
<dbReference type="SUPFAM" id="SSF48452">
    <property type="entry name" value="TPR-like"/>
    <property type="match status" value="2"/>
</dbReference>
<feature type="repeat" description="TPR" evidence="1">
    <location>
        <begin position="1157"/>
        <end position="1190"/>
    </location>
</feature>
<dbReference type="PANTHER" id="PTHR10098:SF108">
    <property type="entry name" value="TETRATRICOPEPTIDE REPEAT PROTEIN 28"/>
    <property type="match status" value="1"/>
</dbReference>
<dbReference type="SUPFAM" id="SSF52540">
    <property type="entry name" value="P-loop containing nucleoside triphosphate hydrolases"/>
    <property type="match status" value="1"/>
</dbReference>
<dbReference type="Proteomes" id="UP000598996">
    <property type="component" value="Unassembled WGS sequence"/>
</dbReference>
<dbReference type="InterPro" id="IPR011990">
    <property type="entry name" value="TPR-like_helical_dom_sf"/>
</dbReference>
<sequence length="1281" mass="142679">MIDIEVREVSAAEDGSFGVRVDFGDGGGADVTVSAVADDATEKLLTWYFEEHLRYPFLDKDLERQAAAAVAEYGRTLFRQVFTGEAAFGYRRAFDVGFEGYRLVVRGSAGFQRLHWETLCDHDRGERLALRMPIVRQDSRVPLHYRLPDPAATLNILVVTARPFGSRDVGYRLISQPLLEAIGRTTMPVTVDLVRPGTWEALRDTLRAAARDRGQGWYQVIHFDLHGGFGAPDEFAAGAVSGRYLFDPASAPGQGRQGFLFFETGEAGVARPVPSAEVARLLAEHRVAVAVLNACQSAMQHGNEASLAQDLVAAGAPVAIGMAYSVTVSAAKQAMPVFYGRLAAGDDPVAAAFEARRALHDTKARRGHFEQDFDLEDWILPVVFAQRESRLSLRPMTSPESNAFYQRREQVSVAPAVEYGFVGRDLDLHALERLLLIDPHAGQALVRGMAGAGKSTLLAHAGWWWQRTGLVNEVFLFSYEERAWTAEQIVRQIARHLLTAVEFAEWEALTPAAKTGLITERLRAGRHLIIIDNAESITASPAAIPHALPDAERDRLARLLAGLQGGRTLVLVGSREAETWLARSTFAGRVYDLPGLDPQAAADLLERILDRHGGTQWLSEATDQAQREALTELIRLLDGYPLPMTVVMPQLATTPPAQVLADLRVGRDSADPTMVARRAIEYSHGKLDPALQSSILLLAPFTTSIPVPVLETYVEALRTDPAGVDLDGVDLPAAVAELRRVGLAAEHSTMAGFVQIVPILPYFLRARLRDNPAVEQTCDRGHYALYTSLAGAFEAMLTDNDPRQRATGQAAVKAEYANLTAAIEYAQHTRQPVLRLIRAVNKYLDQTQQHDTRRSLLEIAIARHPAAETPDEKWELLDLHNMAGHTAIIQHRLDDAARHYTSELAMKQALGKRSSEAVTYHQLGRVAEERRLFEQAEEHYRQALDILLEFGDRHGAARTYHQLGLVAHERRLFEQAEQHCRQALDILLEFGDRHSAANTYHQLGAVAYERRLFEQAEQHCRQALDILLEFGDRHGAASTYHQLGAVAHERRRFEQAEQHYRQALDILLEFGDRHGAARTYHQLGAVAHERRRFEQAEQHCRQALDISLEFGDRHGAARTYHQLGAVAHEQRRFEQAEQHYRQALDILLEFGDRHGAARTYHQLGMVAHEQRRFEQAEQHYRQALDIKLEFGDRHGAANTYNQLGALLAELNQHHPACTALLHAAAAWHASTGAWPTNTLDLLRQERSHLSDSEFQQAIAEVVPVDLRGEFDDALQEGDGIT</sequence>
<dbReference type="Pfam" id="PF12770">
    <property type="entry name" value="CHAT"/>
    <property type="match status" value="1"/>
</dbReference>
<comment type="caution">
    <text evidence="4">The sequence shown here is derived from an EMBL/GenBank/DDBJ whole genome shotgun (WGS) entry which is preliminary data.</text>
</comment>
<gene>
    <name evidence="4" type="ORF">JKJ07_48780</name>
</gene>
<evidence type="ECO:0000259" key="2">
    <source>
        <dbReference type="Pfam" id="PF05729"/>
    </source>
</evidence>
<evidence type="ECO:0000313" key="5">
    <source>
        <dbReference type="Proteomes" id="UP000598996"/>
    </source>
</evidence>
<accession>A0ABS1W681</accession>
<feature type="repeat" description="TPR" evidence="1">
    <location>
        <begin position="1037"/>
        <end position="1070"/>
    </location>
</feature>
<dbReference type="Gene3D" id="1.25.40.10">
    <property type="entry name" value="Tetratricopeptide repeat domain"/>
    <property type="match status" value="3"/>
</dbReference>
<protein>
    <submittedName>
        <fullName evidence="4">Tetratricopeptide repeat protein</fullName>
    </submittedName>
</protein>
<dbReference type="EMBL" id="JAENHO010000028">
    <property type="protein sequence ID" value="MBL7262193.1"/>
    <property type="molecule type" value="Genomic_DNA"/>
</dbReference>
<dbReference type="Pfam" id="PF05729">
    <property type="entry name" value="NACHT"/>
    <property type="match status" value="1"/>
</dbReference>
<dbReference type="Gene3D" id="3.40.50.300">
    <property type="entry name" value="P-loop containing nucleotide triphosphate hydrolases"/>
    <property type="match status" value="1"/>
</dbReference>
<dbReference type="Pfam" id="PF13424">
    <property type="entry name" value="TPR_12"/>
    <property type="match status" value="4"/>
</dbReference>
<feature type="domain" description="NACHT" evidence="2">
    <location>
        <begin position="445"/>
        <end position="608"/>
    </location>
</feature>
<dbReference type="InterPro" id="IPR019734">
    <property type="entry name" value="TPR_rpt"/>
</dbReference>
<dbReference type="SMART" id="SM00028">
    <property type="entry name" value="TPR"/>
    <property type="match status" value="8"/>
</dbReference>
<reference evidence="4 5" key="1">
    <citation type="submission" date="2021-01" db="EMBL/GenBank/DDBJ databases">
        <title>Actinoplanes sp. nov. LDG1-01 isolated from lichen.</title>
        <authorList>
            <person name="Saeng-In P."/>
            <person name="Phongsopitanun W."/>
            <person name="Kanchanasin P."/>
            <person name="Yuki M."/>
            <person name="Kudo T."/>
            <person name="Ohkuma M."/>
            <person name="Tanasupawat S."/>
        </authorList>
    </citation>
    <scope>NUCLEOTIDE SEQUENCE [LARGE SCALE GENOMIC DNA]</scope>
    <source>
        <strain evidence="4 5">LDG1-01</strain>
    </source>
</reference>
<feature type="domain" description="CHAT" evidence="3">
    <location>
        <begin position="180"/>
        <end position="370"/>
    </location>
</feature>